<dbReference type="VEuPathDB" id="TrichDB:TVAG_462910"/>
<sequence length="541" mass="61998">MSVITSILAPTTSDEKYIETLVKELTANNADETCGRISEVFKNNKDVPRQLFVPVIQKICAFVEQNNIEQATHVLLTFNRFEHVFFKTLDLAPLFKIISTNNNLYSTPLLPPFCGLCFKCINNNEDLFRLTSTPNIIADFVPYASNPFVISFIVKVAQIDTSLRVPLVFNGLIEQILPTVATNETHLELLSLLISNVQTRKYFIDMGHIPRLLDTLFQTNFSNLATNAFIALLYPKDLTNLFNAQDSVFNDGAFERFIEVAKNITADDESVKNVLKCINSCLFCHPLKNFDSNLLLDVAARRPSTRHYVLDVLETISMSNGRFLFQDGAVMEIEELFNDKMFFLFISYICYECHKSSKFDILGFVPQNRQEKILKSVICIQRRLFYEQAIVESQDASDELLRSLSCVLLLVCRKSDERRGILIQYSVSLFGKYQGEVRLPRSFLCWGAQEFCPSRIGYWMKRITPRIEMKNSEIFDLSPQKSAEEMRTLNYAANEAISENKRLKIHVKALLDDKEESEKAFVNLEKEIVAAKVVQLKKFTE</sequence>
<evidence type="ECO:0000313" key="3">
    <source>
        <dbReference type="Proteomes" id="UP000001542"/>
    </source>
</evidence>
<dbReference type="VEuPathDB" id="TrichDB:TVAGG3_1013160"/>
<protein>
    <submittedName>
        <fullName evidence="2">Uncharacterized protein</fullName>
    </submittedName>
</protein>
<evidence type="ECO:0000313" key="2">
    <source>
        <dbReference type="EMBL" id="EAY18605.1"/>
    </source>
</evidence>
<feature type="coiled-coil region" evidence="1">
    <location>
        <begin position="500"/>
        <end position="527"/>
    </location>
</feature>
<keyword evidence="1" id="KW-0175">Coiled coil</keyword>
<dbReference type="OrthoDB" id="10436700at2759"/>
<reference evidence="2" key="1">
    <citation type="submission" date="2006-10" db="EMBL/GenBank/DDBJ databases">
        <authorList>
            <person name="Amadeo P."/>
            <person name="Zhao Q."/>
            <person name="Wortman J."/>
            <person name="Fraser-Liggett C."/>
            <person name="Carlton J."/>
        </authorList>
    </citation>
    <scope>NUCLEOTIDE SEQUENCE</scope>
    <source>
        <strain evidence="2">G3</strain>
    </source>
</reference>
<dbReference type="EMBL" id="DS113217">
    <property type="protein sequence ID" value="EAY18605.1"/>
    <property type="molecule type" value="Genomic_DNA"/>
</dbReference>
<dbReference type="SUPFAM" id="SSF48371">
    <property type="entry name" value="ARM repeat"/>
    <property type="match status" value="1"/>
</dbReference>
<keyword evidence="3" id="KW-1185">Reference proteome</keyword>
<name>A2DM02_TRIV3</name>
<dbReference type="AlphaFoldDB" id="A2DM02"/>
<proteinExistence type="predicted"/>
<accession>A2DM02</accession>
<dbReference type="InParanoid" id="A2DM02"/>
<dbReference type="Proteomes" id="UP000001542">
    <property type="component" value="Unassembled WGS sequence"/>
</dbReference>
<reference evidence="2" key="2">
    <citation type="journal article" date="2007" name="Science">
        <title>Draft genome sequence of the sexually transmitted pathogen Trichomonas vaginalis.</title>
        <authorList>
            <person name="Carlton J.M."/>
            <person name="Hirt R.P."/>
            <person name="Silva J.C."/>
            <person name="Delcher A.L."/>
            <person name="Schatz M."/>
            <person name="Zhao Q."/>
            <person name="Wortman J.R."/>
            <person name="Bidwell S.L."/>
            <person name="Alsmark U.C.M."/>
            <person name="Besteiro S."/>
            <person name="Sicheritz-Ponten T."/>
            <person name="Noel C.J."/>
            <person name="Dacks J.B."/>
            <person name="Foster P.G."/>
            <person name="Simillion C."/>
            <person name="Van de Peer Y."/>
            <person name="Miranda-Saavedra D."/>
            <person name="Barton G.J."/>
            <person name="Westrop G.D."/>
            <person name="Mueller S."/>
            <person name="Dessi D."/>
            <person name="Fiori P.L."/>
            <person name="Ren Q."/>
            <person name="Paulsen I."/>
            <person name="Zhang H."/>
            <person name="Bastida-Corcuera F.D."/>
            <person name="Simoes-Barbosa A."/>
            <person name="Brown M.T."/>
            <person name="Hayes R.D."/>
            <person name="Mukherjee M."/>
            <person name="Okumura C.Y."/>
            <person name="Schneider R."/>
            <person name="Smith A.J."/>
            <person name="Vanacova S."/>
            <person name="Villalvazo M."/>
            <person name="Haas B.J."/>
            <person name="Pertea M."/>
            <person name="Feldblyum T.V."/>
            <person name="Utterback T.R."/>
            <person name="Shu C.L."/>
            <person name="Osoegawa K."/>
            <person name="de Jong P.J."/>
            <person name="Hrdy I."/>
            <person name="Horvathova L."/>
            <person name="Zubacova Z."/>
            <person name="Dolezal P."/>
            <person name="Malik S.B."/>
            <person name="Logsdon J.M. Jr."/>
            <person name="Henze K."/>
            <person name="Gupta A."/>
            <person name="Wang C.C."/>
            <person name="Dunne R.L."/>
            <person name="Upcroft J.A."/>
            <person name="Upcroft P."/>
            <person name="White O."/>
            <person name="Salzberg S.L."/>
            <person name="Tang P."/>
            <person name="Chiu C.-H."/>
            <person name="Lee Y.-S."/>
            <person name="Embley T.M."/>
            <person name="Coombs G.H."/>
            <person name="Mottram J.C."/>
            <person name="Tachezy J."/>
            <person name="Fraser-Liggett C.M."/>
            <person name="Johnson P.J."/>
        </authorList>
    </citation>
    <scope>NUCLEOTIDE SEQUENCE [LARGE SCALE GENOMIC DNA]</scope>
    <source>
        <strain evidence="2">G3</strain>
    </source>
</reference>
<dbReference type="KEGG" id="tva:5464118"/>
<organism evidence="2 3">
    <name type="scientific">Trichomonas vaginalis (strain ATCC PRA-98 / G3)</name>
    <dbReference type="NCBI Taxonomy" id="412133"/>
    <lineage>
        <taxon>Eukaryota</taxon>
        <taxon>Metamonada</taxon>
        <taxon>Parabasalia</taxon>
        <taxon>Trichomonadida</taxon>
        <taxon>Trichomonadidae</taxon>
        <taxon>Trichomonas</taxon>
    </lineage>
</organism>
<evidence type="ECO:0000256" key="1">
    <source>
        <dbReference type="SAM" id="Coils"/>
    </source>
</evidence>
<dbReference type="SMR" id="A2DM02"/>
<dbReference type="RefSeq" id="XP_001579591.1">
    <property type="nucleotide sequence ID" value="XM_001579541.1"/>
</dbReference>
<gene>
    <name evidence="2" type="ORF">TVAG_462910</name>
</gene>
<dbReference type="InterPro" id="IPR016024">
    <property type="entry name" value="ARM-type_fold"/>
</dbReference>